<evidence type="ECO:0000256" key="6">
    <source>
        <dbReference type="ARBA" id="ARBA00023244"/>
    </source>
</evidence>
<organism evidence="8">
    <name type="scientific">marine metagenome</name>
    <dbReference type="NCBI Taxonomy" id="408172"/>
    <lineage>
        <taxon>unclassified sequences</taxon>
        <taxon>metagenomes</taxon>
        <taxon>ecological metagenomes</taxon>
    </lineage>
</organism>
<dbReference type="EC" id="4.1.1.37" evidence="3"/>
<evidence type="ECO:0000256" key="1">
    <source>
        <dbReference type="ARBA" id="ARBA00004804"/>
    </source>
</evidence>
<dbReference type="AlphaFoldDB" id="A0A381UBE8"/>
<dbReference type="SUPFAM" id="SSF51726">
    <property type="entry name" value="UROD/MetE-like"/>
    <property type="match status" value="1"/>
</dbReference>
<gene>
    <name evidence="8" type="ORF">METZ01_LOCUS78138</name>
</gene>
<dbReference type="NCBIfam" id="TIGR01464">
    <property type="entry name" value="hemE"/>
    <property type="match status" value="1"/>
</dbReference>
<dbReference type="PANTHER" id="PTHR21091">
    <property type="entry name" value="METHYLTETRAHYDROFOLATE:HOMOCYSTEINE METHYLTRANSFERASE RELATED"/>
    <property type="match status" value="1"/>
</dbReference>
<dbReference type="PROSITE" id="PS00907">
    <property type="entry name" value="UROD_2"/>
    <property type="match status" value="1"/>
</dbReference>
<evidence type="ECO:0000259" key="7">
    <source>
        <dbReference type="PROSITE" id="PS00907"/>
    </source>
</evidence>
<evidence type="ECO:0000313" key="8">
    <source>
        <dbReference type="EMBL" id="SVA25284.1"/>
    </source>
</evidence>
<protein>
    <recommendedName>
        <fullName evidence="3">uroporphyrinogen decarboxylase</fullName>
        <ecNumber evidence="3">4.1.1.37</ecNumber>
    </recommendedName>
</protein>
<comment type="similarity">
    <text evidence="2">Belongs to the uroporphyrinogen decarboxylase family.</text>
</comment>
<keyword evidence="6" id="KW-0627">Porphyrin biosynthesis</keyword>
<dbReference type="GO" id="GO:0005829">
    <property type="term" value="C:cytosol"/>
    <property type="evidence" value="ECO:0007669"/>
    <property type="project" value="TreeGrafter"/>
</dbReference>
<dbReference type="CDD" id="cd00717">
    <property type="entry name" value="URO-D"/>
    <property type="match status" value="1"/>
</dbReference>
<dbReference type="EMBL" id="UINC01006070">
    <property type="protein sequence ID" value="SVA25284.1"/>
    <property type="molecule type" value="Genomic_DNA"/>
</dbReference>
<dbReference type="Pfam" id="PF01208">
    <property type="entry name" value="URO-D"/>
    <property type="match status" value="1"/>
</dbReference>
<evidence type="ECO:0000256" key="3">
    <source>
        <dbReference type="ARBA" id="ARBA00012288"/>
    </source>
</evidence>
<dbReference type="GO" id="GO:0004853">
    <property type="term" value="F:uroporphyrinogen decarboxylase activity"/>
    <property type="evidence" value="ECO:0007669"/>
    <property type="project" value="UniProtKB-EC"/>
</dbReference>
<dbReference type="GO" id="GO:0006782">
    <property type="term" value="P:protoporphyrinogen IX biosynthetic process"/>
    <property type="evidence" value="ECO:0007669"/>
    <property type="project" value="UniProtKB-UniPathway"/>
</dbReference>
<dbReference type="InterPro" id="IPR000257">
    <property type="entry name" value="Uroporphyrinogen_deCOase"/>
</dbReference>
<dbReference type="UniPathway" id="UPA00251">
    <property type="reaction ID" value="UER00321"/>
</dbReference>
<keyword evidence="4" id="KW-0210">Decarboxylase</keyword>
<evidence type="ECO:0000256" key="4">
    <source>
        <dbReference type="ARBA" id="ARBA00022793"/>
    </source>
</evidence>
<dbReference type="InterPro" id="IPR006361">
    <property type="entry name" value="Uroporphyrinogen_deCO2ase_HemE"/>
</dbReference>
<accession>A0A381UBE8</accession>
<sequence length="316" mass="34976">MRQAGRYLPEYRKLRTRYSFKELSRNPELATTVTLQPIERFPLDAAIIFADIMSPVPALGVDFEFNPGPEVAKPIQTLAAVEALHDPDPEEVAPEVIAALKLTQKELPKETALLGFCGAPWTLAAYLVEGRGKNGFPKLRALARTEPKVLHLLLERLSKLMAHYLVRQAEAGADAVQIFDSWAGLLSRSDWEQLVRPHLEAMLDTVGKSDVRRILFLQNAPHLVEAYATLPTDVLAVDWRENLPDLQAKYGDRIAFQGNIDPAILIGGAEPTRTATLELLRQVKATGHIVNLGHGILPDTPIESVQTLVEVVHDES</sequence>
<name>A0A381UBE8_9ZZZZ</name>
<keyword evidence="5" id="KW-0456">Lyase</keyword>
<reference evidence="8" key="1">
    <citation type="submission" date="2018-05" db="EMBL/GenBank/DDBJ databases">
        <authorList>
            <person name="Lanie J.A."/>
            <person name="Ng W.-L."/>
            <person name="Kazmierczak K.M."/>
            <person name="Andrzejewski T.M."/>
            <person name="Davidsen T.M."/>
            <person name="Wayne K.J."/>
            <person name="Tettelin H."/>
            <person name="Glass J.I."/>
            <person name="Rusch D."/>
            <person name="Podicherti R."/>
            <person name="Tsui H.-C.T."/>
            <person name="Winkler M.E."/>
        </authorList>
    </citation>
    <scope>NUCLEOTIDE SEQUENCE</scope>
</reference>
<dbReference type="Gene3D" id="3.20.20.210">
    <property type="match status" value="1"/>
</dbReference>
<dbReference type="PANTHER" id="PTHR21091:SF169">
    <property type="entry name" value="UROPORPHYRINOGEN DECARBOXYLASE"/>
    <property type="match status" value="1"/>
</dbReference>
<comment type="pathway">
    <text evidence="1">Porphyrin-containing compound metabolism; protoporphyrin-IX biosynthesis; coproporphyrinogen-III from 5-aminolevulinate: step 4/4.</text>
</comment>
<proteinExistence type="inferred from homology"/>
<dbReference type="InterPro" id="IPR038071">
    <property type="entry name" value="UROD/MetE-like_sf"/>
</dbReference>
<evidence type="ECO:0000256" key="2">
    <source>
        <dbReference type="ARBA" id="ARBA00009935"/>
    </source>
</evidence>
<feature type="domain" description="Uroporphyrinogen decarboxylase (URO-D)" evidence="7">
    <location>
        <begin position="114"/>
        <end position="130"/>
    </location>
</feature>
<evidence type="ECO:0000256" key="5">
    <source>
        <dbReference type="ARBA" id="ARBA00023239"/>
    </source>
</evidence>